<proteinExistence type="predicted"/>
<evidence type="ECO:0000313" key="3">
    <source>
        <dbReference type="Proteomes" id="UP001066276"/>
    </source>
</evidence>
<reference evidence="2" key="1">
    <citation type="journal article" date="2022" name="bioRxiv">
        <title>Sequencing and chromosome-scale assembly of the giantPleurodeles waltlgenome.</title>
        <authorList>
            <person name="Brown T."/>
            <person name="Elewa A."/>
            <person name="Iarovenko S."/>
            <person name="Subramanian E."/>
            <person name="Araus A.J."/>
            <person name="Petzold A."/>
            <person name="Susuki M."/>
            <person name="Suzuki K.-i.T."/>
            <person name="Hayashi T."/>
            <person name="Toyoda A."/>
            <person name="Oliveira C."/>
            <person name="Osipova E."/>
            <person name="Leigh N.D."/>
            <person name="Simon A."/>
            <person name="Yun M.H."/>
        </authorList>
    </citation>
    <scope>NUCLEOTIDE SEQUENCE</scope>
    <source>
        <strain evidence="2">20211129_DDA</strain>
        <tissue evidence="2">Liver</tissue>
    </source>
</reference>
<accession>A0AAV7P158</accession>
<comment type="caution">
    <text evidence="2">The sequence shown here is derived from an EMBL/GenBank/DDBJ whole genome shotgun (WGS) entry which is preliminary data.</text>
</comment>
<dbReference type="Proteomes" id="UP001066276">
    <property type="component" value="Chromosome 8"/>
</dbReference>
<feature type="compositionally biased region" description="Basic and acidic residues" evidence="1">
    <location>
        <begin position="50"/>
        <end position="65"/>
    </location>
</feature>
<evidence type="ECO:0000313" key="2">
    <source>
        <dbReference type="EMBL" id="KAJ1118880.1"/>
    </source>
</evidence>
<organism evidence="2 3">
    <name type="scientific">Pleurodeles waltl</name>
    <name type="common">Iberian ribbed newt</name>
    <dbReference type="NCBI Taxonomy" id="8319"/>
    <lineage>
        <taxon>Eukaryota</taxon>
        <taxon>Metazoa</taxon>
        <taxon>Chordata</taxon>
        <taxon>Craniata</taxon>
        <taxon>Vertebrata</taxon>
        <taxon>Euteleostomi</taxon>
        <taxon>Amphibia</taxon>
        <taxon>Batrachia</taxon>
        <taxon>Caudata</taxon>
        <taxon>Salamandroidea</taxon>
        <taxon>Salamandridae</taxon>
        <taxon>Pleurodelinae</taxon>
        <taxon>Pleurodeles</taxon>
    </lineage>
</organism>
<evidence type="ECO:0000256" key="1">
    <source>
        <dbReference type="SAM" id="MobiDB-lite"/>
    </source>
</evidence>
<keyword evidence="3" id="KW-1185">Reference proteome</keyword>
<sequence>MEENMSKRLKLQFGGESEMEERSFNNPNPDCKAVFSVPLNPREGGPEQDLSARDQDIPFNKDGKVNKALSKGRGVQGASA</sequence>
<dbReference type="AlphaFoldDB" id="A0AAV7P158"/>
<feature type="region of interest" description="Disordered" evidence="1">
    <location>
        <begin position="1"/>
        <end position="80"/>
    </location>
</feature>
<gene>
    <name evidence="2" type="ORF">NDU88_007067</name>
</gene>
<protein>
    <submittedName>
        <fullName evidence="2">Uncharacterized protein</fullName>
    </submittedName>
</protein>
<name>A0AAV7P158_PLEWA</name>
<dbReference type="EMBL" id="JANPWB010000012">
    <property type="protein sequence ID" value="KAJ1118880.1"/>
    <property type="molecule type" value="Genomic_DNA"/>
</dbReference>